<keyword evidence="5" id="KW-1185">Reference proteome</keyword>
<dbReference type="PANTHER" id="PTHR42760:SF115">
    <property type="entry name" value="3-OXOACYL-[ACYL-CARRIER-PROTEIN] REDUCTASE FABG"/>
    <property type="match status" value="1"/>
</dbReference>
<evidence type="ECO:0000256" key="2">
    <source>
        <dbReference type="ARBA" id="ARBA00023002"/>
    </source>
</evidence>
<comment type="similarity">
    <text evidence="1">Belongs to the short-chain dehydrogenases/reductases (SDR) family.</text>
</comment>
<dbReference type="GO" id="GO:0016616">
    <property type="term" value="F:oxidoreductase activity, acting on the CH-OH group of donors, NAD or NADP as acceptor"/>
    <property type="evidence" value="ECO:0007669"/>
    <property type="project" value="TreeGrafter"/>
</dbReference>
<proteinExistence type="inferred from homology"/>
<keyword evidence="2" id="KW-0560">Oxidoreductase</keyword>
<evidence type="ECO:0000313" key="4">
    <source>
        <dbReference type="EMBL" id="WLF49068.1"/>
    </source>
</evidence>
<reference evidence="3" key="1">
    <citation type="submission" date="2022-12" db="EMBL/GenBank/DDBJ databases">
        <authorList>
            <person name="Krivoruchko A.V."/>
            <person name="Elkin A."/>
        </authorList>
    </citation>
    <scope>NUCLEOTIDE SEQUENCE</scope>
    <source>
        <strain evidence="3">IEGM 249</strain>
    </source>
</reference>
<dbReference type="RefSeq" id="WP_269591377.1">
    <property type="nucleotide sequence ID" value="NZ_CP130953.1"/>
</dbReference>
<dbReference type="SUPFAM" id="SSF51735">
    <property type="entry name" value="NAD(P)-binding Rossmann-fold domains"/>
    <property type="match status" value="1"/>
</dbReference>
<dbReference type="CDD" id="cd05233">
    <property type="entry name" value="SDR_c"/>
    <property type="match status" value="1"/>
</dbReference>
<evidence type="ECO:0000256" key="1">
    <source>
        <dbReference type="ARBA" id="ARBA00006484"/>
    </source>
</evidence>
<reference evidence="4" key="2">
    <citation type="submission" date="2023-07" db="EMBL/GenBank/DDBJ databases">
        <title>Genomic analysis of Rhodococcus opacus VOC-14 with glycol ethers degradation activity.</title>
        <authorList>
            <person name="Narkevich D.A."/>
            <person name="Hlushen A.M."/>
            <person name="Akhremchuk A.E."/>
            <person name="Sikolenko M.A."/>
            <person name="Valentovich L.N."/>
        </authorList>
    </citation>
    <scope>NUCLEOTIDE SEQUENCE</scope>
    <source>
        <strain evidence="4">VOC-14</strain>
    </source>
</reference>
<dbReference type="Gene3D" id="3.40.50.720">
    <property type="entry name" value="NAD(P)-binding Rossmann-like Domain"/>
    <property type="match status" value="1"/>
</dbReference>
<dbReference type="InterPro" id="IPR020904">
    <property type="entry name" value="Sc_DH/Rdtase_CS"/>
</dbReference>
<dbReference type="PROSITE" id="PS00061">
    <property type="entry name" value="ADH_SHORT"/>
    <property type="match status" value="1"/>
</dbReference>
<evidence type="ECO:0000313" key="5">
    <source>
        <dbReference type="Proteomes" id="UP001066327"/>
    </source>
</evidence>
<organism evidence="4 6">
    <name type="scientific">Rhodococcus opacus</name>
    <name type="common">Nocardia opaca</name>
    <dbReference type="NCBI Taxonomy" id="37919"/>
    <lineage>
        <taxon>Bacteria</taxon>
        <taxon>Bacillati</taxon>
        <taxon>Actinomycetota</taxon>
        <taxon>Actinomycetes</taxon>
        <taxon>Mycobacteriales</taxon>
        <taxon>Nocardiaceae</taxon>
        <taxon>Rhodococcus</taxon>
    </lineage>
</organism>
<dbReference type="FunFam" id="3.40.50.720:FF:000084">
    <property type="entry name" value="Short-chain dehydrogenase reductase"/>
    <property type="match status" value="1"/>
</dbReference>
<accession>A0AAX3YIN7</accession>
<gene>
    <name evidence="3" type="ORF">O4328_16535</name>
    <name evidence="4" type="ORF">Q5707_08800</name>
</gene>
<dbReference type="InterPro" id="IPR036291">
    <property type="entry name" value="NAD(P)-bd_dom_sf"/>
</dbReference>
<dbReference type="PRINTS" id="PR00080">
    <property type="entry name" value="SDRFAMILY"/>
</dbReference>
<dbReference type="EMBL" id="JAPWIS010000008">
    <property type="protein sequence ID" value="MCZ4585290.1"/>
    <property type="molecule type" value="Genomic_DNA"/>
</dbReference>
<sequence>MIRFGQHSLSRLPGAEFNLKEVSMQLEGKRILVTGGAQGIGAAIVKAYAMEGATVRSYDLNEEGGRVVAEEASDAGPGVVEFSRLDITDGDATESLFRSAARELGGIDVLVNIAGLQRSAMAEEITDDLFESIYRVNVLGTIHTNQSAYRIMQSAGTGAIINFGSMSGFTGELANATYGSSKGAVHTWTRTVAREWGPSGIRVNAVLPYVNTPMFDKYTNSLGPEELAAYQEQLRKDIPLGGTFGNAERDLAPVLVFLASDASHFITGQLLPVDGGFAAVR</sequence>
<dbReference type="EMBL" id="CP130953">
    <property type="protein sequence ID" value="WLF49068.1"/>
    <property type="molecule type" value="Genomic_DNA"/>
</dbReference>
<protein>
    <submittedName>
        <fullName evidence="4">SDR family oxidoreductase</fullName>
    </submittedName>
</protein>
<name>A0AAX3YIN7_RHOOP</name>
<dbReference type="Proteomes" id="UP001231166">
    <property type="component" value="Chromosome"/>
</dbReference>
<dbReference type="PRINTS" id="PR00081">
    <property type="entry name" value="GDHRDH"/>
</dbReference>
<evidence type="ECO:0000313" key="3">
    <source>
        <dbReference type="EMBL" id="MCZ4585290.1"/>
    </source>
</evidence>
<dbReference type="Proteomes" id="UP001066327">
    <property type="component" value="Unassembled WGS sequence"/>
</dbReference>
<dbReference type="Pfam" id="PF13561">
    <property type="entry name" value="adh_short_C2"/>
    <property type="match status" value="1"/>
</dbReference>
<dbReference type="AlphaFoldDB" id="A0AAX3YIN7"/>
<dbReference type="InterPro" id="IPR002347">
    <property type="entry name" value="SDR_fam"/>
</dbReference>
<dbReference type="PANTHER" id="PTHR42760">
    <property type="entry name" value="SHORT-CHAIN DEHYDROGENASES/REDUCTASES FAMILY MEMBER"/>
    <property type="match status" value="1"/>
</dbReference>
<evidence type="ECO:0000313" key="6">
    <source>
        <dbReference type="Proteomes" id="UP001231166"/>
    </source>
</evidence>